<feature type="compositionally biased region" description="Polar residues" evidence="1">
    <location>
        <begin position="77"/>
        <end position="91"/>
    </location>
</feature>
<dbReference type="OMA" id="APSITHW"/>
<dbReference type="CDD" id="cd09272">
    <property type="entry name" value="RNase_HI_RT_Ty1"/>
    <property type="match status" value="1"/>
</dbReference>
<feature type="domain" description="Reverse transcriptase Ty1/copia-type" evidence="2">
    <location>
        <begin position="103"/>
        <end position="158"/>
    </location>
</feature>
<reference evidence="3" key="2">
    <citation type="submission" date="2013-04" db="UniProtKB">
        <authorList>
            <consortium name="EnsemblPlants"/>
        </authorList>
    </citation>
    <scope>IDENTIFICATION</scope>
</reference>
<reference evidence="3" key="1">
    <citation type="journal article" date="2013" name="Nat. Commun.">
        <title>Whole-genome sequencing of Oryza brachyantha reveals mechanisms underlying Oryza genome evolution.</title>
        <authorList>
            <person name="Chen J."/>
            <person name="Huang Q."/>
            <person name="Gao D."/>
            <person name="Wang J."/>
            <person name="Lang Y."/>
            <person name="Liu T."/>
            <person name="Li B."/>
            <person name="Bai Z."/>
            <person name="Luis Goicoechea J."/>
            <person name="Liang C."/>
            <person name="Chen C."/>
            <person name="Zhang W."/>
            <person name="Sun S."/>
            <person name="Liao Y."/>
            <person name="Zhang X."/>
            <person name="Yang L."/>
            <person name="Song C."/>
            <person name="Wang M."/>
            <person name="Shi J."/>
            <person name="Liu G."/>
            <person name="Liu J."/>
            <person name="Zhou H."/>
            <person name="Zhou W."/>
            <person name="Yu Q."/>
            <person name="An N."/>
            <person name="Chen Y."/>
            <person name="Cai Q."/>
            <person name="Wang B."/>
            <person name="Liu B."/>
            <person name="Min J."/>
            <person name="Huang Y."/>
            <person name="Wu H."/>
            <person name="Li Z."/>
            <person name="Zhang Y."/>
            <person name="Yin Y."/>
            <person name="Song W."/>
            <person name="Jiang J."/>
            <person name="Jackson S.A."/>
            <person name="Wing R.A."/>
            <person name="Wang J."/>
            <person name="Chen M."/>
        </authorList>
    </citation>
    <scope>NUCLEOTIDE SEQUENCE [LARGE SCALE GENOMIC DNA]</scope>
    <source>
        <strain evidence="3">cv. IRGC 101232</strain>
    </source>
</reference>
<dbReference type="HOGENOM" id="CLU_861587_0_0_1"/>
<dbReference type="Pfam" id="PF07727">
    <property type="entry name" value="RVT_2"/>
    <property type="match status" value="1"/>
</dbReference>
<organism evidence="3">
    <name type="scientific">Oryza brachyantha</name>
    <name type="common">malo sina</name>
    <dbReference type="NCBI Taxonomy" id="4533"/>
    <lineage>
        <taxon>Eukaryota</taxon>
        <taxon>Viridiplantae</taxon>
        <taxon>Streptophyta</taxon>
        <taxon>Embryophyta</taxon>
        <taxon>Tracheophyta</taxon>
        <taxon>Spermatophyta</taxon>
        <taxon>Magnoliopsida</taxon>
        <taxon>Liliopsida</taxon>
        <taxon>Poales</taxon>
        <taxon>Poaceae</taxon>
        <taxon>BOP clade</taxon>
        <taxon>Oryzoideae</taxon>
        <taxon>Oryzeae</taxon>
        <taxon>Oryzinae</taxon>
        <taxon>Oryza</taxon>
    </lineage>
</organism>
<evidence type="ECO:0000259" key="2">
    <source>
        <dbReference type="Pfam" id="PF07727"/>
    </source>
</evidence>
<feature type="region of interest" description="Disordered" evidence="1">
    <location>
        <begin position="28"/>
        <end position="101"/>
    </location>
</feature>
<dbReference type="InterPro" id="IPR013103">
    <property type="entry name" value="RVT_2"/>
</dbReference>
<dbReference type="PANTHER" id="PTHR11439:SF455">
    <property type="entry name" value="RLK (RECEPTOR-LIKE PROTEIN KINASE) 8, PUTATIVE-RELATED"/>
    <property type="match status" value="1"/>
</dbReference>
<evidence type="ECO:0000313" key="3">
    <source>
        <dbReference type="EnsemblPlants" id="OB10G11620.1"/>
    </source>
</evidence>
<evidence type="ECO:0000313" key="4">
    <source>
        <dbReference type="Proteomes" id="UP000006038"/>
    </source>
</evidence>
<dbReference type="STRING" id="4533.J3N0W4"/>
<dbReference type="eggNOG" id="KOG0017">
    <property type="taxonomic scope" value="Eukaryota"/>
</dbReference>
<dbReference type="EnsemblPlants" id="OB10G11620.1">
    <property type="protein sequence ID" value="OB10G11620.1"/>
    <property type="gene ID" value="OB10G11620"/>
</dbReference>
<accession>J3N0W4</accession>
<proteinExistence type="predicted"/>
<name>J3N0W4_ORYBR</name>
<sequence>MMYKIPLALIPTGTRSFNLPQTASITDSVGTVGPDGHSDADMMADGHSDPDTMADGQSHGAGDPSPEATWHSCSMEAGTQQHVTGGANQSTRGEDSQAAAQQQTDGDITIFVLVYVDDIIVASSSERAIAALLQDLKGEFALKGLGELHYFLGIEVNKVGMLDCKPSSTRMSVSEKLSLHEGSLLGDNDATQYRRIVGALQYLTLTRPDIAFSVNKVCQFLHAPTTVQPPTTVHWTVVKRILSYLKQCICLGLKIHKPGSTLVSGFSDIDWTGSLDDRKSTCGFAVFLGSNLVSWSARKQAIVLRSSTESKYKAIANATSEIM</sequence>
<protein>
    <recommendedName>
        <fullName evidence="2">Reverse transcriptase Ty1/copia-type domain-containing protein</fullName>
    </recommendedName>
</protein>
<dbReference type="PANTHER" id="PTHR11439">
    <property type="entry name" value="GAG-POL-RELATED RETROTRANSPOSON"/>
    <property type="match status" value="1"/>
</dbReference>
<keyword evidence="4" id="KW-1185">Reference proteome</keyword>
<dbReference type="AlphaFoldDB" id="J3N0W4"/>
<dbReference type="SUPFAM" id="SSF56672">
    <property type="entry name" value="DNA/RNA polymerases"/>
    <property type="match status" value="1"/>
</dbReference>
<feature type="compositionally biased region" description="Basic and acidic residues" evidence="1">
    <location>
        <begin position="36"/>
        <end position="50"/>
    </location>
</feature>
<dbReference type="Gramene" id="OB10G11620.1">
    <property type="protein sequence ID" value="OB10G11620.1"/>
    <property type="gene ID" value="OB10G11620"/>
</dbReference>
<dbReference type="Proteomes" id="UP000006038">
    <property type="component" value="Chromosome 10"/>
</dbReference>
<dbReference type="InterPro" id="IPR043502">
    <property type="entry name" value="DNA/RNA_pol_sf"/>
</dbReference>
<evidence type="ECO:0000256" key="1">
    <source>
        <dbReference type="SAM" id="MobiDB-lite"/>
    </source>
</evidence>